<dbReference type="Proteomes" id="UP000829354">
    <property type="component" value="Chromosome X"/>
</dbReference>
<dbReference type="Pfam" id="PF23051">
    <property type="entry name" value="DUF7040"/>
    <property type="match status" value="1"/>
</dbReference>
<dbReference type="AlphaFoldDB" id="A0AAE9FLJ6"/>
<evidence type="ECO:0000259" key="1">
    <source>
        <dbReference type="Pfam" id="PF23051"/>
    </source>
</evidence>
<gene>
    <name evidence="2" type="ORF">L5515_019249</name>
</gene>
<keyword evidence="3" id="KW-1185">Reference proteome</keyword>
<accession>A0AAE9FLJ6</accession>
<feature type="domain" description="DUF7040" evidence="1">
    <location>
        <begin position="82"/>
        <end position="114"/>
    </location>
</feature>
<dbReference type="InterPro" id="IPR055468">
    <property type="entry name" value="DUF7040"/>
</dbReference>
<evidence type="ECO:0000313" key="2">
    <source>
        <dbReference type="EMBL" id="UMM43957.1"/>
    </source>
</evidence>
<organism evidence="2 3">
    <name type="scientific">Caenorhabditis briggsae</name>
    <dbReference type="NCBI Taxonomy" id="6238"/>
    <lineage>
        <taxon>Eukaryota</taxon>
        <taxon>Metazoa</taxon>
        <taxon>Ecdysozoa</taxon>
        <taxon>Nematoda</taxon>
        <taxon>Chromadorea</taxon>
        <taxon>Rhabditida</taxon>
        <taxon>Rhabditina</taxon>
        <taxon>Rhabditomorpha</taxon>
        <taxon>Rhabditoidea</taxon>
        <taxon>Rhabditidae</taxon>
        <taxon>Peloderinae</taxon>
        <taxon>Caenorhabditis</taxon>
    </lineage>
</organism>
<sequence>MPWSPEYSEWVPPQHYPSEQTSLSLRTIHKTRDHRKYATNLGRIRSVQPVQLGKWYQHEVDDNRRIKETRRRELYLTYEGYFQVEFPFNHDVLESLENRSIADWYQRQKGLKRTFGKSGDLSRTRKHMKLLKSEPIIVVVEVVRHRNSY</sequence>
<dbReference type="EMBL" id="CP092625">
    <property type="protein sequence ID" value="UMM43957.1"/>
    <property type="molecule type" value="Genomic_DNA"/>
</dbReference>
<name>A0AAE9FLJ6_CAEBR</name>
<protein>
    <recommendedName>
        <fullName evidence="1">DUF7040 domain-containing protein</fullName>
    </recommendedName>
</protein>
<reference evidence="2 3" key="1">
    <citation type="submission" date="2022-04" db="EMBL/GenBank/DDBJ databases">
        <title>Chromosome-level reference genomes for two strains of Caenorhabditis briggsae: an improved platform for comparative genomics.</title>
        <authorList>
            <person name="Stevens L."/>
            <person name="Andersen E."/>
        </authorList>
    </citation>
    <scope>NUCLEOTIDE SEQUENCE [LARGE SCALE GENOMIC DNA]</scope>
    <source>
        <strain evidence="2">VX34</strain>
        <tissue evidence="2">Whole-organism</tissue>
    </source>
</reference>
<proteinExistence type="predicted"/>
<evidence type="ECO:0000313" key="3">
    <source>
        <dbReference type="Proteomes" id="UP000829354"/>
    </source>
</evidence>